<protein>
    <submittedName>
        <fullName evidence="1">Uncharacterized protein</fullName>
    </submittedName>
</protein>
<evidence type="ECO:0000313" key="2">
    <source>
        <dbReference type="Proteomes" id="UP000594380"/>
    </source>
</evidence>
<accession>A0A7Y6K211</accession>
<dbReference type="Proteomes" id="UP000594380">
    <property type="component" value="Unassembled WGS sequence"/>
</dbReference>
<sequence length="100" mass="11266">MDPIRSAYPRAFEPKVHSSVYVWKAQPLAIALGRRHPWFRKLLESNLKECERLSRIIENAKFLARSKHPHDAGLLSASSTASFVPTFAGRTNRALALRPG</sequence>
<name>A0A7Y6K211_9BURK</name>
<reference evidence="1 2" key="1">
    <citation type="submission" date="2020-02" db="EMBL/GenBank/DDBJ databases">
        <title>Paraburkholderia simonii sp. nov. and Paraburkholderia youngii sp. nov. Brazilian and Mexican Mimosa-associated rhizobia.</title>
        <authorList>
            <person name="Mavima L."/>
            <person name="Beukes C.W."/>
            <person name="Chan W.Y."/>
            <person name="Palmer M."/>
            <person name="De Meyer S.E."/>
            <person name="James E.K."/>
            <person name="Venter S.N."/>
            <person name="Steenkamp E.T."/>
        </authorList>
    </citation>
    <scope>NUCLEOTIDE SEQUENCE [LARGE SCALE GENOMIC DNA]</scope>
    <source>
        <strain evidence="1 2">JPY169</strain>
    </source>
</reference>
<gene>
    <name evidence="1" type="ORF">G5S42_22530</name>
</gene>
<organism evidence="1 2">
    <name type="scientific">Paraburkholderia youngii</name>
    <dbReference type="NCBI Taxonomy" id="2782701"/>
    <lineage>
        <taxon>Bacteria</taxon>
        <taxon>Pseudomonadati</taxon>
        <taxon>Pseudomonadota</taxon>
        <taxon>Betaproteobacteria</taxon>
        <taxon>Burkholderiales</taxon>
        <taxon>Burkholderiaceae</taxon>
        <taxon>Paraburkholderia</taxon>
    </lineage>
</organism>
<comment type="caution">
    <text evidence="1">The sequence shown here is derived from an EMBL/GenBank/DDBJ whole genome shotgun (WGS) entry which is preliminary data.</text>
</comment>
<proteinExistence type="predicted"/>
<evidence type="ECO:0000313" key="1">
    <source>
        <dbReference type="EMBL" id="NUY02414.1"/>
    </source>
</evidence>
<dbReference type="EMBL" id="JAALDK010000001">
    <property type="protein sequence ID" value="NUY02414.1"/>
    <property type="molecule type" value="Genomic_DNA"/>
</dbReference>
<dbReference type="AlphaFoldDB" id="A0A7Y6K211"/>